<accession>A0A165U4M2</accession>
<feature type="region of interest" description="Disordered" evidence="1">
    <location>
        <begin position="1"/>
        <end position="36"/>
    </location>
</feature>
<evidence type="ECO:0000313" key="2">
    <source>
        <dbReference type="EMBL" id="KZT27637.1"/>
    </source>
</evidence>
<sequence>MDMPPSTTPDDPRADPQFYNRNPSGVNQHPHCPRPGDAEIERILREFHAQAITNRKLISQLLKSEYGIIMSDTTVSRRRKALGLSGQIVAKQFIPKATQEALRAHTQARLSPRAATADDDLFGDSPEPEPAPTSYIHDPAEASDLSSASPDPPRTSPPRKRRRARIHVRPPVARCLITLDHEPPETISKCFLIGHGTSSERIRQFEYAWGYEPDDQENIQGHS</sequence>
<evidence type="ECO:0000313" key="3">
    <source>
        <dbReference type="Proteomes" id="UP000076761"/>
    </source>
</evidence>
<protein>
    <submittedName>
        <fullName evidence="2">Uncharacterized protein</fullName>
    </submittedName>
</protein>
<feature type="region of interest" description="Disordered" evidence="1">
    <location>
        <begin position="104"/>
        <end position="167"/>
    </location>
</feature>
<organism evidence="2 3">
    <name type="scientific">Neolentinus lepideus HHB14362 ss-1</name>
    <dbReference type="NCBI Taxonomy" id="1314782"/>
    <lineage>
        <taxon>Eukaryota</taxon>
        <taxon>Fungi</taxon>
        <taxon>Dikarya</taxon>
        <taxon>Basidiomycota</taxon>
        <taxon>Agaricomycotina</taxon>
        <taxon>Agaricomycetes</taxon>
        <taxon>Gloeophyllales</taxon>
        <taxon>Gloeophyllaceae</taxon>
        <taxon>Neolentinus</taxon>
    </lineage>
</organism>
<dbReference type="OrthoDB" id="2676734at2759"/>
<dbReference type="EMBL" id="KV425561">
    <property type="protein sequence ID" value="KZT27637.1"/>
    <property type="molecule type" value="Genomic_DNA"/>
</dbReference>
<dbReference type="AlphaFoldDB" id="A0A165U4M2"/>
<evidence type="ECO:0000256" key="1">
    <source>
        <dbReference type="SAM" id="MobiDB-lite"/>
    </source>
</evidence>
<keyword evidence="3" id="KW-1185">Reference proteome</keyword>
<feature type="compositionally biased region" description="Basic residues" evidence="1">
    <location>
        <begin position="157"/>
        <end position="167"/>
    </location>
</feature>
<dbReference type="STRING" id="1314782.A0A165U4M2"/>
<proteinExistence type="predicted"/>
<reference evidence="2 3" key="1">
    <citation type="journal article" date="2016" name="Mol. Biol. Evol.">
        <title>Comparative Genomics of Early-Diverging Mushroom-Forming Fungi Provides Insights into the Origins of Lignocellulose Decay Capabilities.</title>
        <authorList>
            <person name="Nagy L.G."/>
            <person name="Riley R."/>
            <person name="Tritt A."/>
            <person name="Adam C."/>
            <person name="Daum C."/>
            <person name="Floudas D."/>
            <person name="Sun H."/>
            <person name="Yadav J.S."/>
            <person name="Pangilinan J."/>
            <person name="Larsson K.H."/>
            <person name="Matsuura K."/>
            <person name="Barry K."/>
            <person name="Labutti K."/>
            <person name="Kuo R."/>
            <person name="Ohm R.A."/>
            <person name="Bhattacharya S.S."/>
            <person name="Shirouzu T."/>
            <person name="Yoshinaga Y."/>
            <person name="Martin F.M."/>
            <person name="Grigoriev I.V."/>
            <person name="Hibbett D.S."/>
        </authorList>
    </citation>
    <scope>NUCLEOTIDE SEQUENCE [LARGE SCALE GENOMIC DNA]</scope>
    <source>
        <strain evidence="2 3">HHB14362 ss-1</strain>
    </source>
</reference>
<dbReference type="InParanoid" id="A0A165U4M2"/>
<dbReference type="Proteomes" id="UP000076761">
    <property type="component" value="Unassembled WGS sequence"/>
</dbReference>
<name>A0A165U4M2_9AGAM</name>
<gene>
    <name evidence="2" type="ORF">NEOLEDRAFT_105977</name>
</gene>